<keyword evidence="5" id="KW-0408">Iron</keyword>
<evidence type="ECO:0000256" key="2">
    <source>
        <dbReference type="ARBA" id="ARBA00022485"/>
    </source>
</evidence>
<dbReference type="EMBL" id="WXEY01000003">
    <property type="protein sequence ID" value="MZP28930.1"/>
    <property type="molecule type" value="Genomic_DNA"/>
</dbReference>
<dbReference type="EC" id="4.1.99.19" evidence="8"/>
<dbReference type="InterPro" id="IPR012726">
    <property type="entry name" value="ThiH"/>
</dbReference>
<dbReference type="SFLD" id="SFLDF00301">
    <property type="entry name" value="2-iminoacetate_synthase_(ThiH)"/>
    <property type="match status" value="1"/>
</dbReference>
<dbReference type="Pfam" id="PF06968">
    <property type="entry name" value="BATS"/>
    <property type="match status" value="1"/>
</dbReference>
<dbReference type="InterPro" id="IPR010722">
    <property type="entry name" value="BATS_dom"/>
</dbReference>
<comment type="caution">
    <text evidence="8">The sequence shown here is derived from an EMBL/GenBank/DDBJ whole genome shotgun (WGS) entry which is preliminary data.</text>
</comment>
<reference evidence="8 9" key="1">
    <citation type="submission" date="2020-01" db="EMBL/GenBank/DDBJ databases">
        <title>Whole-genome sequence of Heliobacterium undosum DSM 13378.</title>
        <authorList>
            <person name="Kyndt J.A."/>
            <person name="Meyer T.E."/>
        </authorList>
    </citation>
    <scope>NUCLEOTIDE SEQUENCE [LARGE SCALE GENOMIC DNA]</scope>
    <source>
        <strain evidence="8 9">DSM 13378</strain>
    </source>
</reference>
<evidence type="ECO:0000313" key="8">
    <source>
        <dbReference type="EMBL" id="MZP28930.1"/>
    </source>
</evidence>
<sequence>MHSFYEQIEAYASFDFAGFLERVTPRQVDLVLKKDFLSPLDFLALLSPAASERLEAIAQKAHRLTRQHFGRVIQLYTPIYLANHCVNRCLYCNFNHRNDIQRRQLTEAEIEGEAEAIAATGLRQILLLTGEKPGKDALDYLIRAVDIVHRHFTAVGIEVNPMDVEEYRRLAAAGVDSLTIYQEVYDRAVYDRLHPAGPKKDYRWRLDGPQRGCQAGFRAVNIGALLGLNHWPSEAFFTGLHASYLQNKYLGTEIGIAVPRIKAGPGSYQPEAPVADRDLVQILLAFRLFMPRAGITLSTREPAELRNHLLPLGITRMSAGSNTAVGGHIDDEADEGQFRVSDERSVDEVRQMLIARGYQPVHQDWHSLT</sequence>
<dbReference type="InterPro" id="IPR034428">
    <property type="entry name" value="ThiH/NoCL/HydG-like"/>
</dbReference>
<keyword evidence="9" id="KW-1185">Reference proteome</keyword>
<proteinExistence type="predicted"/>
<dbReference type="SFLD" id="SFLDG01060">
    <property type="entry name" value="BATS_domain_containing"/>
    <property type="match status" value="1"/>
</dbReference>
<gene>
    <name evidence="8" type="primary">thiH</name>
    <name evidence="8" type="ORF">GTO91_04300</name>
</gene>
<dbReference type="Pfam" id="PF04055">
    <property type="entry name" value="Radical_SAM"/>
    <property type="match status" value="1"/>
</dbReference>
<dbReference type="CDD" id="cd01335">
    <property type="entry name" value="Radical_SAM"/>
    <property type="match status" value="1"/>
</dbReference>
<name>A0A845L2Z9_9FIRM</name>
<dbReference type="PANTHER" id="PTHR43583">
    <property type="entry name" value="2-IMINOACETATE SYNTHASE"/>
    <property type="match status" value="1"/>
</dbReference>
<dbReference type="Gene3D" id="3.20.20.70">
    <property type="entry name" value="Aldolase class I"/>
    <property type="match status" value="1"/>
</dbReference>
<dbReference type="PROSITE" id="PS51918">
    <property type="entry name" value="RADICAL_SAM"/>
    <property type="match status" value="1"/>
</dbReference>
<evidence type="ECO:0000256" key="4">
    <source>
        <dbReference type="ARBA" id="ARBA00022723"/>
    </source>
</evidence>
<evidence type="ECO:0000313" key="9">
    <source>
        <dbReference type="Proteomes" id="UP000463470"/>
    </source>
</evidence>
<dbReference type="PANTHER" id="PTHR43583:SF1">
    <property type="entry name" value="2-IMINOACETATE SYNTHASE"/>
    <property type="match status" value="1"/>
</dbReference>
<evidence type="ECO:0000256" key="1">
    <source>
        <dbReference type="ARBA" id="ARBA00001966"/>
    </source>
</evidence>
<dbReference type="OrthoDB" id="9801120at2"/>
<dbReference type="NCBIfam" id="TIGR02351">
    <property type="entry name" value="thiH"/>
    <property type="match status" value="1"/>
</dbReference>
<organism evidence="8 9">
    <name type="scientific">Heliomicrobium undosum</name>
    <dbReference type="NCBI Taxonomy" id="121734"/>
    <lineage>
        <taxon>Bacteria</taxon>
        <taxon>Bacillati</taxon>
        <taxon>Bacillota</taxon>
        <taxon>Clostridia</taxon>
        <taxon>Eubacteriales</taxon>
        <taxon>Heliobacteriaceae</taxon>
        <taxon>Heliomicrobium</taxon>
    </lineage>
</organism>
<dbReference type="AlphaFoldDB" id="A0A845L2Z9"/>
<dbReference type="RefSeq" id="WP_161255379.1">
    <property type="nucleotide sequence ID" value="NZ_WXEY01000003.1"/>
</dbReference>
<evidence type="ECO:0000256" key="5">
    <source>
        <dbReference type="ARBA" id="ARBA00023004"/>
    </source>
</evidence>
<dbReference type="SFLD" id="SFLDG01081">
    <property type="entry name" value="cleavage_of_the_Ca-Cb_bond_in"/>
    <property type="match status" value="1"/>
</dbReference>
<dbReference type="SUPFAM" id="SSF102114">
    <property type="entry name" value="Radical SAM enzymes"/>
    <property type="match status" value="1"/>
</dbReference>
<evidence type="ECO:0000256" key="6">
    <source>
        <dbReference type="ARBA" id="ARBA00023014"/>
    </source>
</evidence>
<accession>A0A845L2Z9</accession>
<dbReference type="GO" id="GO:0005506">
    <property type="term" value="F:iron ion binding"/>
    <property type="evidence" value="ECO:0007669"/>
    <property type="project" value="InterPro"/>
</dbReference>
<dbReference type="SFLD" id="SFLDS00029">
    <property type="entry name" value="Radical_SAM"/>
    <property type="match status" value="1"/>
</dbReference>
<dbReference type="GO" id="GO:0036355">
    <property type="term" value="F:2-iminoacetate synthase activity"/>
    <property type="evidence" value="ECO:0007669"/>
    <property type="project" value="UniProtKB-EC"/>
</dbReference>
<dbReference type="SMART" id="SM00876">
    <property type="entry name" value="BATS"/>
    <property type="match status" value="1"/>
</dbReference>
<keyword evidence="6" id="KW-0411">Iron-sulfur</keyword>
<keyword evidence="4" id="KW-0479">Metal-binding</keyword>
<comment type="cofactor">
    <cofactor evidence="1">
        <name>[4Fe-4S] cluster</name>
        <dbReference type="ChEBI" id="CHEBI:49883"/>
    </cofactor>
</comment>
<evidence type="ECO:0000259" key="7">
    <source>
        <dbReference type="PROSITE" id="PS51918"/>
    </source>
</evidence>
<evidence type="ECO:0000256" key="3">
    <source>
        <dbReference type="ARBA" id="ARBA00022691"/>
    </source>
</evidence>
<keyword evidence="3" id="KW-0949">S-adenosyl-L-methionine</keyword>
<keyword evidence="2" id="KW-0004">4Fe-4S</keyword>
<dbReference type="GO" id="GO:0051539">
    <property type="term" value="F:4 iron, 4 sulfur cluster binding"/>
    <property type="evidence" value="ECO:0007669"/>
    <property type="project" value="UniProtKB-KW"/>
</dbReference>
<dbReference type="InterPro" id="IPR058240">
    <property type="entry name" value="rSAM_sf"/>
</dbReference>
<dbReference type="InterPro" id="IPR013785">
    <property type="entry name" value="Aldolase_TIM"/>
</dbReference>
<dbReference type="InterPro" id="IPR007197">
    <property type="entry name" value="rSAM"/>
</dbReference>
<feature type="domain" description="Radical SAM core" evidence="7">
    <location>
        <begin position="71"/>
        <end position="300"/>
    </location>
</feature>
<dbReference type="Proteomes" id="UP000463470">
    <property type="component" value="Unassembled WGS sequence"/>
</dbReference>
<protein>
    <submittedName>
        <fullName evidence="8">2-iminoacetate synthase ThiH</fullName>
        <ecNumber evidence="8">4.1.99.19</ecNumber>
    </submittedName>
</protein>
<keyword evidence="8" id="KW-0456">Lyase</keyword>